<dbReference type="InterPro" id="IPR010998">
    <property type="entry name" value="Integrase_recombinase_N"/>
</dbReference>
<dbReference type="InterPro" id="IPR004107">
    <property type="entry name" value="Integrase_SAM-like_N"/>
</dbReference>
<feature type="domain" description="Tyr recombinase" evidence="6">
    <location>
        <begin position="119"/>
        <end position="304"/>
    </location>
</feature>
<keyword evidence="1" id="KW-0159">Chromosome partition</keyword>
<keyword evidence="9" id="KW-1185">Reference proteome</keyword>
<evidence type="ECO:0000256" key="1">
    <source>
        <dbReference type="ARBA" id="ARBA00022829"/>
    </source>
</evidence>
<dbReference type="SUPFAM" id="SSF56349">
    <property type="entry name" value="DNA breaking-rejoining enzymes"/>
    <property type="match status" value="1"/>
</dbReference>
<keyword evidence="2" id="KW-0229">DNA integration</keyword>
<evidence type="ECO:0000256" key="4">
    <source>
        <dbReference type="ARBA" id="ARBA00023172"/>
    </source>
</evidence>
<dbReference type="PROSITE" id="PS51898">
    <property type="entry name" value="TYR_RECOMBINASE"/>
    <property type="match status" value="1"/>
</dbReference>
<dbReference type="InterPro" id="IPR013762">
    <property type="entry name" value="Integrase-like_cat_sf"/>
</dbReference>
<protein>
    <submittedName>
        <fullName evidence="8">Site-specific recombinase XerD</fullName>
    </submittedName>
</protein>
<evidence type="ECO:0000313" key="8">
    <source>
        <dbReference type="EMBL" id="MET3759426.1"/>
    </source>
</evidence>
<feature type="domain" description="Core-binding (CB)" evidence="7">
    <location>
        <begin position="2"/>
        <end position="95"/>
    </location>
</feature>
<dbReference type="InterPro" id="IPR002104">
    <property type="entry name" value="Integrase_catalytic"/>
</dbReference>
<dbReference type="EMBL" id="JBEPMY010000065">
    <property type="protein sequence ID" value="MET3759426.1"/>
    <property type="molecule type" value="Genomic_DNA"/>
</dbReference>
<dbReference type="RefSeq" id="WP_168297145.1">
    <property type="nucleotide sequence ID" value="NZ_CP071609.1"/>
</dbReference>
<sequence length="341" mass="38435">MTKLAPLITGFLRDYMPGQRGYSPQSCETYAYCFKLLFDFAAKRLGSRPSLLAIEDLDAPMIVAFLNHIEQDRGNGAATRNVRLAAIKTFMRYVEHKVPSALEQIGRVHAIPPKRHDQKLIPYLTMEEVRAILDAPDLSLRSGVRDRAMMHLCFGAGLRVSELIGVLTENLSLRQVASVMVRGKGRKERCLPLWKDTARDVRAWLSIRGDVRVPELFVNARGEPMTRAGFEYVLDKHVDKAAETCPSLRNRSVSPHQLRHSCAVVMLQATHDIRKVALWLGHADIRTTEVYLRMDPTEKLEAVEAVVPPELRRGRFKAPDALIASLLSGLEEPTHSKRIRS</sequence>
<name>A0ABV2MSI7_9HYPH</name>
<evidence type="ECO:0000259" key="7">
    <source>
        <dbReference type="PROSITE" id="PS51900"/>
    </source>
</evidence>
<dbReference type="PANTHER" id="PTHR30349:SF81">
    <property type="entry name" value="TYROSINE RECOMBINASE XERC"/>
    <property type="match status" value="1"/>
</dbReference>
<evidence type="ECO:0000256" key="2">
    <source>
        <dbReference type="ARBA" id="ARBA00022908"/>
    </source>
</evidence>
<evidence type="ECO:0000313" key="9">
    <source>
        <dbReference type="Proteomes" id="UP001549077"/>
    </source>
</evidence>
<dbReference type="GeneID" id="91152637"/>
<evidence type="ECO:0000259" key="6">
    <source>
        <dbReference type="PROSITE" id="PS51898"/>
    </source>
</evidence>
<dbReference type="InterPro" id="IPR044068">
    <property type="entry name" value="CB"/>
</dbReference>
<organism evidence="8 9">
    <name type="scientific">Rhizobium binae</name>
    <dbReference type="NCBI Taxonomy" id="1138190"/>
    <lineage>
        <taxon>Bacteria</taxon>
        <taxon>Pseudomonadati</taxon>
        <taxon>Pseudomonadota</taxon>
        <taxon>Alphaproteobacteria</taxon>
        <taxon>Hyphomicrobiales</taxon>
        <taxon>Rhizobiaceae</taxon>
        <taxon>Rhizobium/Agrobacterium group</taxon>
        <taxon>Rhizobium</taxon>
    </lineage>
</organism>
<dbReference type="InterPro" id="IPR011010">
    <property type="entry name" value="DNA_brk_join_enz"/>
</dbReference>
<evidence type="ECO:0000256" key="5">
    <source>
        <dbReference type="PROSITE-ProRule" id="PRU01248"/>
    </source>
</evidence>
<comment type="caution">
    <text evidence="8">The sequence shown here is derived from an EMBL/GenBank/DDBJ whole genome shotgun (WGS) entry which is preliminary data.</text>
</comment>
<dbReference type="Gene3D" id="1.10.150.130">
    <property type="match status" value="1"/>
</dbReference>
<dbReference type="Proteomes" id="UP001549077">
    <property type="component" value="Unassembled WGS sequence"/>
</dbReference>
<dbReference type="PANTHER" id="PTHR30349">
    <property type="entry name" value="PHAGE INTEGRASE-RELATED"/>
    <property type="match status" value="1"/>
</dbReference>
<dbReference type="Pfam" id="PF02899">
    <property type="entry name" value="Phage_int_SAM_1"/>
    <property type="match status" value="1"/>
</dbReference>
<proteinExistence type="predicted"/>
<dbReference type="Gene3D" id="1.10.443.10">
    <property type="entry name" value="Intergrase catalytic core"/>
    <property type="match status" value="1"/>
</dbReference>
<evidence type="ECO:0000256" key="3">
    <source>
        <dbReference type="ARBA" id="ARBA00023125"/>
    </source>
</evidence>
<gene>
    <name evidence="8" type="ORF">ABID08_006817</name>
</gene>
<dbReference type="InterPro" id="IPR050090">
    <property type="entry name" value="Tyrosine_recombinase_XerCD"/>
</dbReference>
<accession>A0ABV2MSI7</accession>
<dbReference type="Pfam" id="PF00589">
    <property type="entry name" value="Phage_integrase"/>
    <property type="match status" value="1"/>
</dbReference>
<keyword evidence="4" id="KW-0233">DNA recombination</keyword>
<reference evidence="8 9" key="1">
    <citation type="submission" date="2024-06" db="EMBL/GenBank/DDBJ databases">
        <title>Genomic Encyclopedia of Type Strains, Phase IV (KMG-IV): sequencing the most valuable type-strain genomes for metagenomic binning, comparative biology and taxonomic classification.</title>
        <authorList>
            <person name="Goeker M."/>
        </authorList>
    </citation>
    <scope>NUCLEOTIDE SEQUENCE [LARGE SCALE GENOMIC DNA]</scope>
    <source>
        <strain evidence="8 9">DSM 29288</strain>
    </source>
</reference>
<keyword evidence="3 5" id="KW-0238">DNA-binding</keyword>
<dbReference type="PROSITE" id="PS51900">
    <property type="entry name" value="CB"/>
    <property type="match status" value="1"/>
</dbReference>